<dbReference type="EC" id="2.7.13.3" evidence="3"/>
<organism evidence="12 13">
    <name type="scientific">Vogesella amnigena</name>
    <dbReference type="NCBI Taxonomy" id="1507449"/>
    <lineage>
        <taxon>Bacteria</taxon>
        <taxon>Pseudomonadati</taxon>
        <taxon>Pseudomonadota</taxon>
        <taxon>Betaproteobacteria</taxon>
        <taxon>Neisseriales</taxon>
        <taxon>Chromobacteriaceae</taxon>
        <taxon>Vogesella</taxon>
    </lineage>
</organism>
<dbReference type="InterPro" id="IPR006189">
    <property type="entry name" value="CHASE_dom"/>
</dbReference>
<keyword evidence="13" id="KW-1185">Reference proteome</keyword>
<evidence type="ECO:0000256" key="3">
    <source>
        <dbReference type="ARBA" id="ARBA00012438"/>
    </source>
</evidence>
<evidence type="ECO:0000259" key="11">
    <source>
        <dbReference type="PROSITE" id="PS50112"/>
    </source>
</evidence>
<keyword evidence="8" id="KW-1133">Transmembrane helix</keyword>
<accession>A0ABV7TRT2</accession>
<name>A0ABV7TRT2_9NEIS</name>
<keyword evidence="12" id="KW-0547">Nucleotide-binding</keyword>
<dbReference type="SUPFAM" id="SSF47384">
    <property type="entry name" value="Homodimeric domain of signal transducing histidine kinase"/>
    <property type="match status" value="1"/>
</dbReference>
<dbReference type="PROSITE" id="PS50109">
    <property type="entry name" value="HIS_KIN"/>
    <property type="match status" value="1"/>
</dbReference>
<dbReference type="PANTHER" id="PTHR43047">
    <property type="entry name" value="TWO-COMPONENT HISTIDINE PROTEIN KINASE"/>
    <property type="match status" value="1"/>
</dbReference>
<dbReference type="CDD" id="cd00075">
    <property type="entry name" value="HATPase"/>
    <property type="match status" value="1"/>
</dbReference>
<evidence type="ECO:0000313" key="12">
    <source>
        <dbReference type="EMBL" id="MFC3625450.1"/>
    </source>
</evidence>
<dbReference type="InterPro" id="IPR036097">
    <property type="entry name" value="HisK_dim/P_sf"/>
</dbReference>
<dbReference type="CDD" id="cd00082">
    <property type="entry name" value="HisKA"/>
    <property type="match status" value="1"/>
</dbReference>
<evidence type="ECO:0000256" key="9">
    <source>
        <dbReference type="ARBA" id="ARBA00023136"/>
    </source>
</evidence>
<dbReference type="Pfam" id="PF02518">
    <property type="entry name" value="HATPase_c"/>
    <property type="match status" value="1"/>
</dbReference>
<evidence type="ECO:0000256" key="2">
    <source>
        <dbReference type="ARBA" id="ARBA00004370"/>
    </source>
</evidence>
<dbReference type="Gene3D" id="3.30.450.350">
    <property type="entry name" value="CHASE domain"/>
    <property type="match status" value="1"/>
</dbReference>
<dbReference type="PRINTS" id="PR00344">
    <property type="entry name" value="BCTRLSENSOR"/>
</dbReference>
<evidence type="ECO:0000259" key="10">
    <source>
        <dbReference type="PROSITE" id="PS50109"/>
    </source>
</evidence>
<evidence type="ECO:0000256" key="1">
    <source>
        <dbReference type="ARBA" id="ARBA00000085"/>
    </source>
</evidence>
<dbReference type="SUPFAM" id="SSF55874">
    <property type="entry name" value="ATPase domain of HSP90 chaperone/DNA topoisomerase II/histidine kinase"/>
    <property type="match status" value="1"/>
</dbReference>
<gene>
    <name evidence="12" type="ORF">ACFOKJ_04725</name>
</gene>
<evidence type="ECO:0000256" key="7">
    <source>
        <dbReference type="ARBA" id="ARBA00022777"/>
    </source>
</evidence>
<keyword evidence="7" id="KW-0418">Kinase</keyword>
<dbReference type="SMART" id="SM00387">
    <property type="entry name" value="HATPase_c"/>
    <property type="match status" value="1"/>
</dbReference>
<dbReference type="InterPro" id="IPR036890">
    <property type="entry name" value="HATPase_C_sf"/>
</dbReference>
<dbReference type="Gene3D" id="3.30.450.20">
    <property type="entry name" value="PAS domain"/>
    <property type="match status" value="2"/>
</dbReference>
<proteinExistence type="predicted"/>
<dbReference type="Gene3D" id="1.10.287.130">
    <property type="match status" value="1"/>
</dbReference>
<evidence type="ECO:0000313" key="13">
    <source>
        <dbReference type="Proteomes" id="UP001595636"/>
    </source>
</evidence>
<evidence type="ECO:0000256" key="6">
    <source>
        <dbReference type="ARBA" id="ARBA00022692"/>
    </source>
</evidence>
<dbReference type="GO" id="GO:0005524">
    <property type="term" value="F:ATP binding"/>
    <property type="evidence" value="ECO:0007669"/>
    <property type="project" value="UniProtKB-KW"/>
</dbReference>
<protein>
    <recommendedName>
        <fullName evidence="3">histidine kinase</fullName>
        <ecNumber evidence="3">2.7.13.3</ecNumber>
    </recommendedName>
</protein>
<dbReference type="PROSITE" id="PS50112">
    <property type="entry name" value="PAS"/>
    <property type="match status" value="1"/>
</dbReference>
<dbReference type="InterPro" id="IPR000014">
    <property type="entry name" value="PAS"/>
</dbReference>
<dbReference type="NCBIfam" id="TIGR00229">
    <property type="entry name" value="sensory_box"/>
    <property type="match status" value="1"/>
</dbReference>
<feature type="domain" description="Histidine kinase" evidence="10">
    <location>
        <begin position="625"/>
        <end position="846"/>
    </location>
</feature>
<dbReference type="EMBL" id="JBHRYH010000011">
    <property type="protein sequence ID" value="MFC3625450.1"/>
    <property type="molecule type" value="Genomic_DNA"/>
</dbReference>
<evidence type="ECO:0000256" key="4">
    <source>
        <dbReference type="ARBA" id="ARBA00022553"/>
    </source>
</evidence>
<dbReference type="InterPro" id="IPR004358">
    <property type="entry name" value="Sig_transdc_His_kin-like_C"/>
</dbReference>
<dbReference type="CDD" id="cd00130">
    <property type="entry name" value="PAS"/>
    <property type="match status" value="1"/>
</dbReference>
<evidence type="ECO:0000256" key="5">
    <source>
        <dbReference type="ARBA" id="ARBA00022679"/>
    </source>
</evidence>
<keyword evidence="4" id="KW-0597">Phosphoprotein</keyword>
<keyword evidence="5" id="KW-0808">Transferase</keyword>
<dbReference type="PANTHER" id="PTHR43047:SF72">
    <property type="entry name" value="OSMOSENSING HISTIDINE PROTEIN KINASE SLN1"/>
    <property type="match status" value="1"/>
</dbReference>
<feature type="domain" description="PAS" evidence="11">
    <location>
        <begin position="348"/>
        <end position="405"/>
    </location>
</feature>
<keyword evidence="12" id="KW-0067">ATP-binding</keyword>
<dbReference type="SUPFAM" id="SSF55785">
    <property type="entry name" value="PYP-like sensor domain (PAS domain)"/>
    <property type="match status" value="2"/>
</dbReference>
<comment type="catalytic activity">
    <reaction evidence="1">
        <text>ATP + protein L-histidine = ADP + protein N-phospho-L-histidine.</text>
        <dbReference type="EC" id="2.7.13.3"/>
    </reaction>
</comment>
<reference evidence="13" key="1">
    <citation type="journal article" date="2019" name="Int. J. Syst. Evol. Microbiol.">
        <title>The Global Catalogue of Microorganisms (GCM) 10K type strain sequencing project: providing services to taxonomists for standard genome sequencing and annotation.</title>
        <authorList>
            <consortium name="The Broad Institute Genomics Platform"/>
            <consortium name="The Broad Institute Genome Sequencing Center for Infectious Disease"/>
            <person name="Wu L."/>
            <person name="Ma J."/>
        </authorList>
    </citation>
    <scope>NUCLEOTIDE SEQUENCE [LARGE SCALE GENOMIC DNA]</scope>
    <source>
        <strain evidence="13">KCTC 42195</strain>
    </source>
</reference>
<dbReference type="InterPro" id="IPR003594">
    <property type="entry name" value="HATPase_dom"/>
</dbReference>
<evidence type="ECO:0000256" key="8">
    <source>
        <dbReference type="ARBA" id="ARBA00022989"/>
    </source>
</evidence>
<dbReference type="InterPro" id="IPR042240">
    <property type="entry name" value="CHASE_sf"/>
</dbReference>
<dbReference type="Proteomes" id="UP001595636">
    <property type="component" value="Unassembled WGS sequence"/>
</dbReference>
<keyword evidence="6" id="KW-0812">Transmembrane</keyword>
<dbReference type="InterPro" id="IPR003661">
    <property type="entry name" value="HisK_dim/P_dom"/>
</dbReference>
<dbReference type="SMART" id="SM00091">
    <property type="entry name" value="PAS"/>
    <property type="match status" value="2"/>
</dbReference>
<comment type="caution">
    <text evidence="12">The sequence shown here is derived from an EMBL/GenBank/DDBJ whole genome shotgun (WGS) entry which is preliminary data.</text>
</comment>
<dbReference type="Gene3D" id="3.30.565.10">
    <property type="entry name" value="Histidine kinase-like ATPase, C-terminal domain"/>
    <property type="match status" value="1"/>
</dbReference>
<keyword evidence="9" id="KW-0472">Membrane</keyword>
<dbReference type="Pfam" id="PF13188">
    <property type="entry name" value="PAS_8"/>
    <property type="match status" value="2"/>
</dbReference>
<comment type="subcellular location">
    <subcellularLocation>
        <location evidence="2">Membrane</location>
    </subcellularLocation>
</comment>
<dbReference type="RefSeq" id="WP_390276975.1">
    <property type="nucleotide sequence ID" value="NZ_JBHRYH010000011.1"/>
</dbReference>
<dbReference type="InterPro" id="IPR035965">
    <property type="entry name" value="PAS-like_dom_sf"/>
</dbReference>
<sequence>MKTELKPATLLLSSLLLALCLWLLAMLLLQQSSEKTMRSRQLEQAGQRIAQLNQQLLQLMQNGQTATELLLSSDGNHAADSSFARYAPYVLSANPAFDFLAVVARVDQHQREAVELSQGLLLRQFDGNRLVPASVRPIYFPVAEQYPDDSQALPLHLDLGVQPEVHKALQRAFADGLPTLVQLHAGSRQRLALFFSSKTRSQPVLLGIGINPAQLLSNSSQGEAREQLRLRILIQDRQQPLLADSHPELASVQLPLLRASRTIGGQQLRFEIMPVDSGGSDNSSHLLAGTLLLAAIALLALAGRQLSRQNRQTLHYQSGMIGRLQDSNLSLKTQLERQRERVQPLQETGERYSALLAQQSDGVLLLSNSGHVLLVNPAAARLIGQQQDALLQLPAGALISELHHPPRSSFAEHVAPLLGHPFEALLICDQSFMLQVEMSISQIQPDHAAAFYLVVCRNIAARKEREAALLRLTDTLAEQVETRSRQLSALLDASPMAMAYIVDRHFKQVNKAFLSLFQRREDEILEGSTRILYDSDEQFLRTGRSVYPALNSGEVTQDDILLVRGGGDTIWVRMFGRAVKPGQPALGSVWLYQDISAQRTTEEALRRARDLAEDTSRAKTEFLANMSHELRTPLHAILGFAEIGQQQDDPAALPKLQRYFERIHHSGSRLLSLLNELLDLSKMEVGRMEYAMQRHDLQQVIRECVEEVRGQAEQHAVSLLFVPLPDELQLELDAFRIGQVVRNLLSNAVKFSPPGGRVSVTVDPGLSPESPVCVEIHDQGPGVPEQERDHIFGMFIQGSLTKTGAGGSGLGLAISREIVLAHHGSISVRNAEGGGAIFQFTLPRRQHGPHKEK</sequence>
<dbReference type="Pfam" id="PF00512">
    <property type="entry name" value="HisKA"/>
    <property type="match status" value="1"/>
</dbReference>
<dbReference type="InterPro" id="IPR005467">
    <property type="entry name" value="His_kinase_dom"/>
</dbReference>
<dbReference type="Pfam" id="PF03924">
    <property type="entry name" value="CHASE"/>
    <property type="match status" value="1"/>
</dbReference>
<dbReference type="SMART" id="SM00388">
    <property type="entry name" value="HisKA"/>
    <property type="match status" value="1"/>
</dbReference>